<evidence type="ECO:0000256" key="1">
    <source>
        <dbReference type="SAM" id="MobiDB-lite"/>
    </source>
</evidence>
<dbReference type="AlphaFoldDB" id="A0A8B6D9P8"/>
<dbReference type="Proteomes" id="UP000596742">
    <property type="component" value="Unassembled WGS sequence"/>
</dbReference>
<accession>A0A8B6D9P8</accession>
<gene>
    <name evidence="2" type="ORF">MGAL_10B072661</name>
</gene>
<comment type="caution">
    <text evidence="2">The sequence shown here is derived from an EMBL/GenBank/DDBJ whole genome shotgun (WGS) entry which is preliminary data.</text>
</comment>
<organism evidence="2 3">
    <name type="scientific">Mytilus galloprovincialis</name>
    <name type="common">Mediterranean mussel</name>
    <dbReference type="NCBI Taxonomy" id="29158"/>
    <lineage>
        <taxon>Eukaryota</taxon>
        <taxon>Metazoa</taxon>
        <taxon>Spiralia</taxon>
        <taxon>Lophotrochozoa</taxon>
        <taxon>Mollusca</taxon>
        <taxon>Bivalvia</taxon>
        <taxon>Autobranchia</taxon>
        <taxon>Pteriomorphia</taxon>
        <taxon>Mytilida</taxon>
        <taxon>Mytiloidea</taxon>
        <taxon>Mytilidae</taxon>
        <taxon>Mytilinae</taxon>
        <taxon>Mytilus</taxon>
    </lineage>
</organism>
<dbReference type="OrthoDB" id="6053305at2759"/>
<sequence>MLNMEIKVNSELITPLTVDTDYEYDLDMTMFPGINDPIARLQPTLLIHTRGGCVCKQDSYADLQELIESCTDLECSETDSFIDEFLNDSDEENSVYSTTPSNTDDDFSNCSISLSIDDEYLYDGIAPITDLFTPDITTSLRNAEKKTPERTTLSHAIQKRGTKRKLFSDEENNPPSKRKQAFTCDDSDLFSVLDGLFNHN</sequence>
<evidence type="ECO:0000313" key="2">
    <source>
        <dbReference type="EMBL" id="VDI16140.1"/>
    </source>
</evidence>
<keyword evidence="3" id="KW-1185">Reference proteome</keyword>
<dbReference type="EMBL" id="UYJE01003048">
    <property type="protein sequence ID" value="VDI16140.1"/>
    <property type="molecule type" value="Genomic_DNA"/>
</dbReference>
<protein>
    <submittedName>
        <fullName evidence="2">Uncharacterized protein</fullName>
    </submittedName>
</protein>
<feature type="region of interest" description="Disordered" evidence="1">
    <location>
        <begin position="162"/>
        <end position="181"/>
    </location>
</feature>
<name>A0A8B6D9P8_MYTGA</name>
<evidence type="ECO:0000313" key="3">
    <source>
        <dbReference type="Proteomes" id="UP000596742"/>
    </source>
</evidence>
<reference evidence="2" key="1">
    <citation type="submission" date="2018-11" db="EMBL/GenBank/DDBJ databases">
        <authorList>
            <person name="Alioto T."/>
            <person name="Alioto T."/>
        </authorList>
    </citation>
    <scope>NUCLEOTIDE SEQUENCE</scope>
</reference>
<proteinExistence type="predicted"/>